<name>H3NMA7_9FIRM</name>
<dbReference type="EMBL" id="AGEI01000012">
    <property type="protein sequence ID" value="EHR35516.1"/>
    <property type="molecule type" value="Genomic_DNA"/>
</dbReference>
<organism evidence="3 4">
    <name type="scientific">Helcococcus kunzii ATCC 51366</name>
    <dbReference type="NCBI Taxonomy" id="883114"/>
    <lineage>
        <taxon>Bacteria</taxon>
        <taxon>Bacillati</taxon>
        <taxon>Bacillota</taxon>
        <taxon>Tissierellia</taxon>
        <taxon>Tissierellales</taxon>
        <taxon>Peptoniphilaceae</taxon>
        <taxon>Helcococcus</taxon>
    </lineage>
</organism>
<dbReference type="Pfam" id="PF17225">
    <property type="entry name" value="DUF5301"/>
    <property type="match status" value="1"/>
</dbReference>
<reference evidence="3 4" key="1">
    <citation type="submission" date="2012-01" db="EMBL/GenBank/DDBJ databases">
        <title>The Genome Sequence of Helcococcus kunzii ATCC 51366.</title>
        <authorList>
            <consortium name="The Broad Institute Genome Sequencing Platform"/>
            <person name="Earl A."/>
            <person name="Ward D."/>
            <person name="Feldgarden M."/>
            <person name="Gevers D."/>
            <person name="Huys G."/>
            <person name="Young S.K."/>
            <person name="Zeng Q."/>
            <person name="Gargeya S."/>
            <person name="Fitzgerald M."/>
            <person name="Haas B."/>
            <person name="Abouelleil A."/>
            <person name="Alvarado L."/>
            <person name="Arachchi H.M."/>
            <person name="Berlin A."/>
            <person name="Chapman S.B."/>
            <person name="Gearin G."/>
            <person name="Goldberg J."/>
            <person name="Griggs A."/>
            <person name="Gujja S."/>
            <person name="Hansen M."/>
            <person name="Heiman D."/>
            <person name="Howarth C."/>
            <person name="Larimer J."/>
            <person name="Lui A."/>
            <person name="MacDonald P.J.P."/>
            <person name="McCowen C."/>
            <person name="Montmayeur A."/>
            <person name="Murphy C."/>
            <person name="Neiman D."/>
            <person name="Pearson M."/>
            <person name="Priest M."/>
            <person name="Roberts A."/>
            <person name="Saif S."/>
            <person name="Shea T."/>
            <person name="Sisk P."/>
            <person name="Stolte C."/>
            <person name="Sykes S."/>
            <person name="Wortman J."/>
            <person name="Nusbaum C."/>
            <person name="Birren B."/>
        </authorList>
    </citation>
    <scope>NUCLEOTIDE SEQUENCE [LARGE SCALE GENOMIC DNA]</scope>
    <source>
        <strain evidence="3 4">ATCC 51366</strain>
    </source>
</reference>
<evidence type="ECO:0000259" key="2">
    <source>
        <dbReference type="Pfam" id="PF17225"/>
    </source>
</evidence>
<dbReference type="AlphaFoldDB" id="H3NMA7"/>
<dbReference type="PROSITE" id="PS51257">
    <property type="entry name" value="PROKAR_LIPOPROTEIN"/>
    <property type="match status" value="1"/>
</dbReference>
<gene>
    <name evidence="3" type="ORF">HMPREF9709_00468</name>
</gene>
<feature type="chain" id="PRO_5003590917" description="DUF5301 domain-containing protein" evidence="1">
    <location>
        <begin position="22"/>
        <end position="120"/>
    </location>
</feature>
<keyword evidence="4" id="KW-1185">Reference proteome</keyword>
<sequence length="120" mass="13844">MKTKKFIIISALLIFILTACSTKKIDLSGIDINSSSITLNGEKYDKSDKLIEVIKNKTKFVRKSSNDTPTNISKYDKISISKKDNDTVLYLFEDTNEYYIEQPYAGVWKIEKEDYENLVK</sequence>
<evidence type="ECO:0000313" key="4">
    <source>
        <dbReference type="Proteomes" id="UP000004191"/>
    </source>
</evidence>
<protein>
    <recommendedName>
        <fullName evidence="2">DUF5301 domain-containing protein</fullName>
    </recommendedName>
</protein>
<dbReference type="eggNOG" id="ENOG5033E1G">
    <property type="taxonomic scope" value="Bacteria"/>
</dbReference>
<comment type="caution">
    <text evidence="3">The sequence shown here is derived from an EMBL/GenBank/DDBJ whole genome shotgun (WGS) entry which is preliminary data.</text>
</comment>
<dbReference type="Proteomes" id="UP000004191">
    <property type="component" value="Unassembled WGS sequence"/>
</dbReference>
<dbReference type="RefSeq" id="WP_005397597.1">
    <property type="nucleotide sequence ID" value="NZ_JH601088.1"/>
</dbReference>
<dbReference type="STRING" id="883114.HMPREF9709_00468"/>
<dbReference type="InterPro" id="IPR033782">
    <property type="entry name" value="DUF5301"/>
</dbReference>
<evidence type="ECO:0000313" key="3">
    <source>
        <dbReference type="EMBL" id="EHR35516.1"/>
    </source>
</evidence>
<accession>H3NMA7</accession>
<keyword evidence="1" id="KW-0732">Signal</keyword>
<evidence type="ECO:0000256" key="1">
    <source>
        <dbReference type="SAM" id="SignalP"/>
    </source>
</evidence>
<dbReference type="HOGENOM" id="CLU_153152_0_0_9"/>
<proteinExistence type="predicted"/>
<dbReference type="GeneID" id="96998485"/>
<feature type="signal peptide" evidence="1">
    <location>
        <begin position="1"/>
        <end position="21"/>
    </location>
</feature>
<dbReference type="Gene3D" id="2.60.40.4250">
    <property type="match status" value="1"/>
</dbReference>
<feature type="domain" description="DUF5301" evidence="2">
    <location>
        <begin position="28"/>
        <end position="109"/>
    </location>
</feature>